<dbReference type="InterPro" id="IPR000515">
    <property type="entry name" value="MetI-like"/>
</dbReference>
<sequence length="302" mass="33285">METAFRPVAVENKEKEVIARESVSYWKDAWRRLKTNKVAIVAIFILATIVIMTIIGPSISGHDYKEINSSMINQRPSVEHWFGTDALGRDIFSRVWQGGRISMIIGLTGALIATVVGSIYGSIAAYFGGRVDTIMMRIVEILISLPYLILVILISIILDSRSIGTMLLALTLAGWCGIARLVRGQMLQLKQQEFIMAAEALGVKPWKIIVKHLIPNCLGIIIVAISFDVPGYIFAEAFLSYIGLGIQPPGTSWGALASAAQQTFIFHPYQLFFPALMIGLTMLSFTLLGDGLRDALDPKLRQ</sequence>
<keyword evidence="3" id="KW-1003">Cell membrane</keyword>
<feature type="transmembrane region" description="Helical" evidence="7">
    <location>
        <begin position="38"/>
        <end position="59"/>
    </location>
</feature>
<feature type="transmembrane region" description="Helical" evidence="7">
    <location>
        <begin position="163"/>
        <end position="182"/>
    </location>
</feature>
<dbReference type="InterPro" id="IPR025966">
    <property type="entry name" value="OppC_N"/>
</dbReference>
<keyword evidence="4 7" id="KW-0812">Transmembrane</keyword>
<dbReference type="InterPro" id="IPR050366">
    <property type="entry name" value="BP-dependent_transpt_permease"/>
</dbReference>
<feature type="domain" description="ABC transmembrane type-1" evidence="8">
    <location>
        <begin position="99"/>
        <end position="289"/>
    </location>
</feature>
<reference evidence="9 10" key="1">
    <citation type="submission" date="2016-10" db="EMBL/GenBank/DDBJ databases">
        <authorList>
            <person name="de Groot N.N."/>
        </authorList>
    </citation>
    <scope>NUCLEOTIDE SEQUENCE [LARGE SCALE GENOMIC DNA]</scope>
    <source>
        <strain evidence="9 10">DSM 18978</strain>
    </source>
</reference>
<dbReference type="SUPFAM" id="SSF161098">
    <property type="entry name" value="MetI-like"/>
    <property type="match status" value="1"/>
</dbReference>
<dbReference type="InterPro" id="IPR035906">
    <property type="entry name" value="MetI-like_sf"/>
</dbReference>
<organism evidence="9 10">
    <name type="scientific">Alkaliphilus peptidifermentans DSM 18978</name>
    <dbReference type="NCBI Taxonomy" id="1120976"/>
    <lineage>
        <taxon>Bacteria</taxon>
        <taxon>Bacillati</taxon>
        <taxon>Bacillota</taxon>
        <taxon>Clostridia</taxon>
        <taxon>Peptostreptococcales</taxon>
        <taxon>Natronincolaceae</taxon>
        <taxon>Alkaliphilus</taxon>
    </lineage>
</organism>
<feature type="transmembrane region" description="Helical" evidence="7">
    <location>
        <begin position="271"/>
        <end position="292"/>
    </location>
</feature>
<comment type="subcellular location">
    <subcellularLocation>
        <location evidence="1 7">Cell membrane</location>
        <topology evidence="1 7">Multi-pass membrane protein</topology>
    </subcellularLocation>
</comment>
<dbReference type="Pfam" id="PF00528">
    <property type="entry name" value="BPD_transp_1"/>
    <property type="match status" value="1"/>
</dbReference>
<evidence type="ECO:0000313" key="10">
    <source>
        <dbReference type="Proteomes" id="UP000198636"/>
    </source>
</evidence>
<dbReference type="EMBL" id="FMUS01000001">
    <property type="protein sequence ID" value="SCX82870.1"/>
    <property type="molecule type" value="Genomic_DNA"/>
</dbReference>
<dbReference type="Proteomes" id="UP000198636">
    <property type="component" value="Unassembled WGS sequence"/>
</dbReference>
<gene>
    <name evidence="9" type="ORF">SAMN03080606_00329</name>
</gene>
<proteinExistence type="inferred from homology"/>
<dbReference type="STRING" id="1120976.SAMN03080606_00329"/>
<evidence type="ECO:0000256" key="2">
    <source>
        <dbReference type="ARBA" id="ARBA00022448"/>
    </source>
</evidence>
<feature type="transmembrane region" description="Helical" evidence="7">
    <location>
        <begin position="101"/>
        <end position="126"/>
    </location>
</feature>
<accession>A0A1G5AYG6</accession>
<evidence type="ECO:0000313" key="9">
    <source>
        <dbReference type="EMBL" id="SCX82870.1"/>
    </source>
</evidence>
<dbReference type="GO" id="GO:0055085">
    <property type="term" value="P:transmembrane transport"/>
    <property type="evidence" value="ECO:0007669"/>
    <property type="project" value="InterPro"/>
</dbReference>
<keyword evidence="5 7" id="KW-1133">Transmembrane helix</keyword>
<feature type="transmembrane region" description="Helical" evidence="7">
    <location>
        <begin position="138"/>
        <end position="157"/>
    </location>
</feature>
<evidence type="ECO:0000256" key="1">
    <source>
        <dbReference type="ARBA" id="ARBA00004651"/>
    </source>
</evidence>
<dbReference type="RefSeq" id="WP_091539198.1">
    <property type="nucleotide sequence ID" value="NZ_FMUS01000001.1"/>
</dbReference>
<feature type="transmembrane region" description="Helical" evidence="7">
    <location>
        <begin position="213"/>
        <end position="235"/>
    </location>
</feature>
<dbReference type="Pfam" id="PF12911">
    <property type="entry name" value="OppC_N"/>
    <property type="match status" value="1"/>
</dbReference>
<protein>
    <submittedName>
        <fullName evidence="9">Oligopeptide transport system permease protein</fullName>
    </submittedName>
</protein>
<evidence type="ECO:0000256" key="4">
    <source>
        <dbReference type="ARBA" id="ARBA00022692"/>
    </source>
</evidence>
<name>A0A1G5AYG6_9FIRM</name>
<dbReference type="GO" id="GO:0005886">
    <property type="term" value="C:plasma membrane"/>
    <property type="evidence" value="ECO:0007669"/>
    <property type="project" value="UniProtKB-SubCell"/>
</dbReference>
<dbReference type="AlphaFoldDB" id="A0A1G5AYG6"/>
<evidence type="ECO:0000256" key="7">
    <source>
        <dbReference type="RuleBase" id="RU363032"/>
    </source>
</evidence>
<comment type="similarity">
    <text evidence="7">Belongs to the binding-protein-dependent transport system permease family.</text>
</comment>
<dbReference type="CDD" id="cd06261">
    <property type="entry name" value="TM_PBP2"/>
    <property type="match status" value="1"/>
</dbReference>
<keyword evidence="10" id="KW-1185">Reference proteome</keyword>
<dbReference type="PANTHER" id="PTHR43386:SF22">
    <property type="entry name" value="OLIGOPEPTIDE TRANSPORT SYSTEM PERMEASE PROTEIN OPPC"/>
    <property type="match status" value="1"/>
</dbReference>
<dbReference type="Gene3D" id="1.10.3720.10">
    <property type="entry name" value="MetI-like"/>
    <property type="match status" value="1"/>
</dbReference>
<keyword evidence="6 7" id="KW-0472">Membrane</keyword>
<dbReference type="PROSITE" id="PS50928">
    <property type="entry name" value="ABC_TM1"/>
    <property type="match status" value="1"/>
</dbReference>
<evidence type="ECO:0000256" key="5">
    <source>
        <dbReference type="ARBA" id="ARBA00022989"/>
    </source>
</evidence>
<dbReference type="OrthoDB" id="9783218at2"/>
<evidence type="ECO:0000259" key="8">
    <source>
        <dbReference type="PROSITE" id="PS50928"/>
    </source>
</evidence>
<keyword evidence="2 7" id="KW-0813">Transport</keyword>
<dbReference type="PANTHER" id="PTHR43386">
    <property type="entry name" value="OLIGOPEPTIDE TRANSPORT SYSTEM PERMEASE PROTEIN APPC"/>
    <property type="match status" value="1"/>
</dbReference>
<evidence type="ECO:0000256" key="6">
    <source>
        <dbReference type="ARBA" id="ARBA00023136"/>
    </source>
</evidence>
<evidence type="ECO:0000256" key="3">
    <source>
        <dbReference type="ARBA" id="ARBA00022475"/>
    </source>
</evidence>